<protein>
    <submittedName>
        <fullName evidence="1">Uncharacterized protein</fullName>
    </submittedName>
</protein>
<accession>A0ACB9S1N8</accession>
<proteinExistence type="predicted"/>
<reference evidence="2" key="1">
    <citation type="journal article" date="2023" name="Front. Plant Sci.">
        <title>Chromosomal-level genome assembly of Melastoma candidum provides insights into trichome evolution.</title>
        <authorList>
            <person name="Zhong Y."/>
            <person name="Wu W."/>
            <person name="Sun C."/>
            <person name="Zou P."/>
            <person name="Liu Y."/>
            <person name="Dai S."/>
            <person name="Zhou R."/>
        </authorList>
    </citation>
    <scope>NUCLEOTIDE SEQUENCE [LARGE SCALE GENOMIC DNA]</scope>
</reference>
<name>A0ACB9S1N8_9MYRT</name>
<keyword evidence="2" id="KW-1185">Reference proteome</keyword>
<organism evidence="1 2">
    <name type="scientific">Melastoma candidum</name>
    <dbReference type="NCBI Taxonomy" id="119954"/>
    <lineage>
        <taxon>Eukaryota</taxon>
        <taxon>Viridiplantae</taxon>
        <taxon>Streptophyta</taxon>
        <taxon>Embryophyta</taxon>
        <taxon>Tracheophyta</taxon>
        <taxon>Spermatophyta</taxon>
        <taxon>Magnoliopsida</taxon>
        <taxon>eudicotyledons</taxon>
        <taxon>Gunneridae</taxon>
        <taxon>Pentapetalae</taxon>
        <taxon>rosids</taxon>
        <taxon>malvids</taxon>
        <taxon>Myrtales</taxon>
        <taxon>Melastomataceae</taxon>
        <taxon>Melastomatoideae</taxon>
        <taxon>Melastomateae</taxon>
        <taxon>Melastoma</taxon>
    </lineage>
</organism>
<evidence type="ECO:0000313" key="1">
    <source>
        <dbReference type="EMBL" id="KAI4384617.1"/>
    </source>
</evidence>
<sequence length="159" mass="17421">MLGVNTQRPSKKNDKGSQRGNAKKGLKVVYISSPVKVTTSAAEFRATVQELTGRDSDVTRFADCSDGFRPSYECVGGRRQKVSGEYKVQNTSNQSAGSSEGAAYDPNYLASWESQSPSTEYSETPFDDMSVRHRDADFCTSRMFQDSALLEAIGSFDLS</sequence>
<comment type="caution">
    <text evidence="1">The sequence shown here is derived from an EMBL/GenBank/DDBJ whole genome shotgun (WGS) entry which is preliminary data.</text>
</comment>
<evidence type="ECO:0000313" key="2">
    <source>
        <dbReference type="Proteomes" id="UP001057402"/>
    </source>
</evidence>
<gene>
    <name evidence="1" type="ORF">MLD38_002742</name>
</gene>
<dbReference type="EMBL" id="CM042881">
    <property type="protein sequence ID" value="KAI4384617.1"/>
    <property type="molecule type" value="Genomic_DNA"/>
</dbReference>
<dbReference type="Proteomes" id="UP001057402">
    <property type="component" value="Chromosome 2"/>
</dbReference>